<feature type="transmembrane region" description="Helical" evidence="1">
    <location>
        <begin position="102"/>
        <end position="123"/>
    </location>
</feature>
<evidence type="ECO:0008006" key="4">
    <source>
        <dbReference type="Google" id="ProtNLM"/>
    </source>
</evidence>
<name>A0A1G5E2X3_9FIRM</name>
<feature type="transmembrane region" description="Helical" evidence="1">
    <location>
        <begin position="20"/>
        <end position="39"/>
    </location>
</feature>
<organism evidence="2 3">
    <name type="scientific">Butyrivibrio hungatei</name>
    <dbReference type="NCBI Taxonomy" id="185008"/>
    <lineage>
        <taxon>Bacteria</taxon>
        <taxon>Bacillati</taxon>
        <taxon>Bacillota</taxon>
        <taxon>Clostridia</taxon>
        <taxon>Lachnospirales</taxon>
        <taxon>Lachnospiraceae</taxon>
        <taxon>Butyrivibrio</taxon>
    </lineage>
</organism>
<gene>
    <name evidence="2" type="ORF">SAMN02910451_01755</name>
</gene>
<keyword evidence="1" id="KW-1133">Transmembrane helix</keyword>
<feature type="transmembrane region" description="Helical" evidence="1">
    <location>
        <begin position="201"/>
        <end position="232"/>
    </location>
</feature>
<dbReference type="EMBL" id="FMUR01000010">
    <property type="protein sequence ID" value="SCY21324.1"/>
    <property type="molecule type" value="Genomic_DNA"/>
</dbReference>
<keyword evidence="1" id="KW-0812">Transmembrane</keyword>
<feature type="transmembrane region" description="Helical" evidence="1">
    <location>
        <begin position="372"/>
        <end position="396"/>
    </location>
</feature>
<feature type="transmembrane region" description="Helical" evidence="1">
    <location>
        <begin position="340"/>
        <end position="360"/>
    </location>
</feature>
<dbReference type="InterPro" id="IPR045691">
    <property type="entry name" value="DUF6056"/>
</dbReference>
<feature type="transmembrane region" description="Helical" evidence="1">
    <location>
        <begin position="312"/>
        <end position="328"/>
    </location>
</feature>
<dbReference type="Proteomes" id="UP000183047">
    <property type="component" value="Unassembled WGS sequence"/>
</dbReference>
<dbReference type="Pfam" id="PF19528">
    <property type="entry name" value="DUF6056"/>
    <property type="match status" value="1"/>
</dbReference>
<feature type="transmembrane region" description="Helical" evidence="1">
    <location>
        <begin position="417"/>
        <end position="437"/>
    </location>
</feature>
<sequence length="522" mass="59596">MFSYKLPFLKKEITIKELSVFFTVLYVIGIVPMLIMGFFDYPSADDFSMMLQPHQKFVQTGNIFAVIWAAVEKAVYLTLNYEGYFFSSFLTAMGPNAYGAKFYFLVPFIILGMLTFGICYFFNAIFVKVFKADKYLSNTASMITLIMMTQFISASEIRAEAFYWYCGAVNYTFTFGMAFFWLGLLIGCVYEDNDKKKKQRFVWACIWGFCLGGANYMTALELAICSFLLIVIRVLSKKNVITLHDADEKMIASFKLLIVPAVFNLVGFMCSCFAPGNKNREAEISEHYGAVKSVLLSLYSTFDVIIDKMMRWETIVFLLILVPIFWKMGQNIKYRFRHPFVFTVFAYGMISANLTAPLYGVGNFESGRMSGLAWMDFVAFAVLTIFYVTLWARQYLEENKGLKTDDTCERFSNSSSSLILTLLVILAFGSALCVIPSPHYYSATSCLYELATGNAARYAAENKERFRVLNDPSVDVAVLREFTDAPDILFFADIDDPGNGNYWINLKMAEYYNKKEIILERK</sequence>
<accession>A0A1G5E2X3</accession>
<proteinExistence type="predicted"/>
<feature type="transmembrane region" description="Helical" evidence="1">
    <location>
        <begin position="135"/>
        <end position="155"/>
    </location>
</feature>
<keyword evidence="3" id="KW-1185">Reference proteome</keyword>
<feature type="transmembrane region" description="Helical" evidence="1">
    <location>
        <begin position="161"/>
        <end position="189"/>
    </location>
</feature>
<dbReference type="AlphaFoldDB" id="A0A1G5E2X3"/>
<evidence type="ECO:0000313" key="2">
    <source>
        <dbReference type="EMBL" id="SCY21324.1"/>
    </source>
</evidence>
<keyword evidence="1" id="KW-0472">Membrane</keyword>
<reference evidence="3" key="1">
    <citation type="submission" date="2016-10" db="EMBL/GenBank/DDBJ databases">
        <authorList>
            <person name="Varghese N."/>
            <person name="Submissions S."/>
        </authorList>
    </citation>
    <scope>NUCLEOTIDE SEQUENCE [LARGE SCALE GENOMIC DNA]</scope>
    <source>
        <strain evidence="3">XBD2006</strain>
    </source>
</reference>
<feature type="transmembrane region" description="Helical" evidence="1">
    <location>
        <begin position="252"/>
        <end position="276"/>
    </location>
</feature>
<dbReference type="RefSeq" id="WP_074462359.1">
    <property type="nucleotide sequence ID" value="NZ_FMUR01000010.1"/>
</dbReference>
<evidence type="ECO:0000256" key="1">
    <source>
        <dbReference type="SAM" id="Phobius"/>
    </source>
</evidence>
<evidence type="ECO:0000313" key="3">
    <source>
        <dbReference type="Proteomes" id="UP000183047"/>
    </source>
</evidence>
<protein>
    <recommendedName>
        <fullName evidence="4">Glucosyl transferase GtrII</fullName>
    </recommendedName>
</protein>
<dbReference type="OrthoDB" id="3194717at2"/>